<keyword evidence="2" id="KW-1185">Reference proteome</keyword>
<name>A0A6L5X6H6_9FIRM</name>
<reference evidence="1 2" key="1">
    <citation type="submission" date="2019-08" db="EMBL/GenBank/DDBJ databases">
        <title>In-depth cultivation of the pig gut microbiome towards novel bacterial diversity and tailored functional studies.</title>
        <authorList>
            <person name="Wylensek D."/>
            <person name="Hitch T.C.A."/>
            <person name="Clavel T."/>
        </authorList>
    </citation>
    <scope>NUCLEOTIDE SEQUENCE [LARGE SCALE GENOMIC DNA]</scope>
    <source>
        <strain evidence="1 2">Oil+RF-744-WCA-WT-11</strain>
    </source>
</reference>
<dbReference type="EMBL" id="VULZ01000007">
    <property type="protein sequence ID" value="MSS15008.1"/>
    <property type="molecule type" value="Genomic_DNA"/>
</dbReference>
<sequence length="66" mass="7121">MKLNEIMDKLDGLTNVEVIVDVCGQIADECTDPANIALYKDCDVLQIGTTADGILVVTVSDTYDDN</sequence>
<evidence type="ECO:0000313" key="2">
    <source>
        <dbReference type="Proteomes" id="UP000481852"/>
    </source>
</evidence>
<dbReference type="Proteomes" id="UP000481852">
    <property type="component" value="Unassembled WGS sequence"/>
</dbReference>
<evidence type="ECO:0000313" key="1">
    <source>
        <dbReference type="EMBL" id="MSS15008.1"/>
    </source>
</evidence>
<organism evidence="1 2">
    <name type="scientific">Porcincola intestinalis</name>
    <dbReference type="NCBI Taxonomy" id="2606632"/>
    <lineage>
        <taxon>Bacteria</taxon>
        <taxon>Bacillati</taxon>
        <taxon>Bacillota</taxon>
        <taxon>Clostridia</taxon>
        <taxon>Lachnospirales</taxon>
        <taxon>Lachnospiraceae</taxon>
        <taxon>Porcincola</taxon>
    </lineage>
</organism>
<protein>
    <submittedName>
        <fullName evidence="1">Uncharacterized protein</fullName>
    </submittedName>
</protein>
<gene>
    <name evidence="1" type="ORF">FYJ35_08115</name>
</gene>
<dbReference type="RefSeq" id="WP_154525413.1">
    <property type="nucleotide sequence ID" value="NZ_VULZ01000007.1"/>
</dbReference>
<comment type="caution">
    <text evidence="1">The sequence shown here is derived from an EMBL/GenBank/DDBJ whole genome shotgun (WGS) entry which is preliminary data.</text>
</comment>
<proteinExistence type="predicted"/>
<accession>A0A6L5X6H6</accession>
<dbReference type="AlphaFoldDB" id="A0A6L5X6H6"/>